<evidence type="ECO:0000313" key="10">
    <source>
        <dbReference type="EMBL" id="RUQ69739.1"/>
    </source>
</evidence>
<feature type="domain" description="ABC transmembrane type-1" evidence="9">
    <location>
        <begin position="17"/>
        <end position="288"/>
    </location>
</feature>
<keyword evidence="11" id="KW-1185">Reference proteome</keyword>
<dbReference type="InterPro" id="IPR005898">
    <property type="entry name" value="Cyc_pep_transpt_SyrD/YojI"/>
</dbReference>
<gene>
    <name evidence="10" type="ORF">EJ913_15360</name>
</gene>
<feature type="domain" description="ABC transporter" evidence="8">
    <location>
        <begin position="332"/>
        <end position="546"/>
    </location>
</feature>
<dbReference type="PANTHER" id="PTHR24221">
    <property type="entry name" value="ATP-BINDING CASSETTE SUB-FAMILY B"/>
    <property type="match status" value="1"/>
</dbReference>
<dbReference type="GO" id="GO:0140359">
    <property type="term" value="F:ABC-type transporter activity"/>
    <property type="evidence" value="ECO:0007669"/>
    <property type="project" value="InterPro"/>
</dbReference>
<feature type="transmembrane region" description="Helical" evidence="7">
    <location>
        <begin position="151"/>
        <end position="167"/>
    </location>
</feature>
<keyword evidence="3" id="KW-0547">Nucleotide-binding</keyword>
<dbReference type="GO" id="GO:0016887">
    <property type="term" value="F:ATP hydrolysis activity"/>
    <property type="evidence" value="ECO:0007669"/>
    <property type="project" value="InterPro"/>
</dbReference>
<dbReference type="OrthoDB" id="9760776at2"/>
<evidence type="ECO:0000256" key="2">
    <source>
        <dbReference type="ARBA" id="ARBA00022692"/>
    </source>
</evidence>
<keyword evidence="2 7" id="KW-0812">Transmembrane</keyword>
<dbReference type="SMART" id="SM00382">
    <property type="entry name" value="AAA"/>
    <property type="match status" value="1"/>
</dbReference>
<dbReference type="SUPFAM" id="SSF90123">
    <property type="entry name" value="ABC transporter transmembrane region"/>
    <property type="match status" value="1"/>
</dbReference>
<feature type="transmembrane region" description="Helical" evidence="7">
    <location>
        <begin position="237"/>
        <end position="258"/>
    </location>
</feature>
<keyword evidence="4" id="KW-0067">ATP-binding</keyword>
<evidence type="ECO:0000256" key="1">
    <source>
        <dbReference type="ARBA" id="ARBA00004651"/>
    </source>
</evidence>
<dbReference type="Proteomes" id="UP000280346">
    <property type="component" value="Unassembled WGS sequence"/>
</dbReference>
<dbReference type="Pfam" id="PF00005">
    <property type="entry name" value="ABC_tran"/>
    <property type="match status" value="1"/>
</dbReference>
<dbReference type="NCBIfam" id="TIGR01194">
    <property type="entry name" value="cyc_pep_trnsptr"/>
    <property type="match status" value="1"/>
</dbReference>
<name>A0A433J7T4_9PROT</name>
<dbReference type="EMBL" id="RZIJ01000011">
    <property type="protein sequence ID" value="RUQ69739.1"/>
    <property type="molecule type" value="Genomic_DNA"/>
</dbReference>
<reference evidence="10 11" key="1">
    <citation type="submission" date="2018-12" db="EMBL/GenBank/DDBJ databases">
        <authorList>
            <person name="Yang Y."/>
        </authorList>
    </citation>
    <scope>NUCLEOTIDE SEQUENCE [LARGE SCALE GENOMIC DNA]</scope>
    <source>
        <strain evidence="10 11">GSF71</strain>
    </source>
</reference>
<dbReference type="PANTHER" id="PTHR24221:SF654">
    <property type="entry name" value="ATP-BINDING CASSETTE SUB-FAMILY B MEMBER 6"/>
    <property type="match status" value="1"/>
</dbReference>
<feature type="transmembrane region" description="Helical" evidence="7">
    <location>
        <begin position="48"/>
        <end position="65"/>
    </location>
</feature>
<dbReference type="InterPro" id="IPR003593">
    <property type="entry name" value="AAA+_ATPase"/>
</dbReference>
<dbReference type="PROSITE" id="PS50893">
    <property type="entry name" value="ABC_TRANSPORTER_2"/>
    <property type="match status" value="1"/>
</dbReference>
<dbReference type="CDD" id="cd03228">
    <property type="entry name" value="ABCC_MRP_Like"/>
    <property type="match status" value="1"/>
</dbReference>
<dbReference type="GO" id="GO:0034040">
    <property type="term" value="F:ATPase-coupled lipid transmembrane transporter activity"/>
    <property type="evidence" value="ECO:0007669"/>
    <property type="project" value="TreeGrafter"/>
</dbReference>
<sequence>MDLYRFLIERSRSSQRAVLALVLISGLSSGLMLGVVNAAAEMASNGKVELRVVVMFAAALALFVVSKRKSMSDASVAAERAIRDIRVAMAEKLRRSELLFVEHTGHGEIYARLTQDTSTISQSMPVIFNGLQSAIVVLAGLLYILFISFDAFLMTLAFLAAAGWSYMQRQRTTMRDLEVVIAKETEFFDSLGHLVDGFKEVKISHRKNDDVFERVSGVAVETETIMVRVVKRYTNHLVMAQTLIYLILAVLVFVLPSLEWSQPQTIMKLTAAVLFLVAPLETVQFAFHFNLKAQVALSSIRALEASLDRALDREDAGQPDPDPQRFAGFRTLELRSVVFRYPGAEHGFQIGPLNLKVVRGEATFIVGGNGCGKSTLLKVLTGLYQPQSGRILIDGIEVAPAALPSYRELFSCIFADFHLFDRLYGLSDLDPARVNGMIAEMGLAGKTEYRDGRFTNLDLSTGQRKRLALVASLLEDKPIHVFDEWAADQDPEFRAKFYDTILPGLRAEGKTILAVTHDDRYFGQCQQLVKLDYGEFVAVERPQGAL</sequence>
<dbReference type="InterPro" id="IPR011527">
    <property type="entry name" value="ABC1_TM_dom"/>
</dbReference>
<dbReference type="InterPro" id="IPR003439">
    <property type="entry name" value="ABC_transporter-like_ATP-bd"/>
</dbReference>
<dbReference type="PROSITE" id="PS50929">
    <property type="entry name" value="ABC_TM1F"/>
    <property type="match status" value="1"/>
</dbReference>
<dbReference type="InterPro" id="IPR036640">
    <property type="entry name" value="ABC1_TM_sf"/>
</dbReference>
<comment type="subcellular location">
    <subcellularLocation>
        <location evidence="1">Cell membrane</location>
        <topology evidence="1">Multi-pass membrane protein</topology>
    </subcellularLocation>
</comment>
<accession>A0A433J7T4</accession>
<dbReference type="Gene3D" id="1.20.1560.10">
    <property type="entry name" value="ABC transporter type 1, transmembrane domain"/>
    <property type="match status" value="1"/>
</dbReference>
<evidence type="ECO:0000313" key="11">
    <source>
        <dbReference type="Proteomes" id="UP000280346"/>
    </source>
</evidence>
<dbReference type="AlphaFoldDB" id="A0A433J7T4"/>
<proteinExistence type="predicted"/>
<dbReference type="GO" id="GO:0005886">
    <property type="term" value="C:plasma membrane"/>
    <property type="evidence" value="ECO:0007669"/>
    <property type="project" value="UniProtKB-SubCell"/>
</dbReference>
<evidence type="ECO:0000256" key="5">
    <source>
        <dbReference type="ARBA" id="ARBA00022989"/>
    </source>
</evidence>
<keyword evidence="5 7" id="KW-1133">Transmembrane helix</keyword>
<protein>
    <submittedName>
        <fullName evidence="10">Cyclic peptide export ABC transporter</fullName>
    </submittedName>
</protein>
<dbReference type="Pfam" id="PF00664">
    <property type="entry name" value="ABC_membrane"/>
    <property type="match status" value="1"/>
</dbReference>
<dbReference type="SUPFAM" id="SSF52540">
    <property type="entry name" value="P-loop containing nucleoside triphosphate hydrolases"/>
    <property type="match status" value="1"/>
</dbReference>
<keyword evidence="6 7" id="KW-0472">Membrane</keyword>
<feature type="transmembrane region" description="Helical" evidence="7">
    <location>
        <begin position="126"/>
        <end position="145"/>
    </location>
</feature>
<dbReference type="GO" id="GO:0005524">
    <property type="term" value="F:ATP binding"/>
    <property type="evidence" value="ECO:0007669"/>
    <property type="project" value="UniProtKB-KW"/>
</dbReference>
<dbReference type="GO" id="GO:1904680">
    <property type="term" value="F:peptide transmembrane transporter activity"/>
    <property type="evidence" value="ECO:0007669"/>
    <property type="project" value="InterPro"/>
</dbReference>
<evidence type="ECO:0000256" key="4">
    <source>
        <dbReference type="ARBA" id="ARBA00022840"/>
    </source>
</evidence>
<evidence type="ECO:0000256" key="7">
    <source>
        <dbReference type="SAM" id="Phobius"/>
    </source>
</evidence>
<dbReference type="Gene3D" id="3.40.50.300">
    <property type="entry name" value="P-loop containing nucleotide triphosphate hydrolases"/>
    <property type="match status" value="1"/>
</dbReference>
<dbReference type="InterPro" id="IPR027417">
    <property type="entry name" value="P-loop_NTPase"/>
</dbReference>
<comment type="caution">
    <text evidence="10">The sequence shown here is derived from an EMBL/GenBank/DDBJ whole genome shotgun (WGS) entry which is preliminary data.</text>
</comment>
<dbReference type="RefSeq" id="WP_126999356.1">
    <property type="nucleotide sequence ID" value="NZ_JBNPXW010000003.1"/>
</dbReference>
<evidence type="ECO:0000256" key="6">
    <source>
        <dbReference type="ARBA" id="ARBA00023136"/>
    </source>
</evidence>
<evidence type="ECO:0000256" key="3">
    <source>
        <dbReference type="ARBA" id="ARBA00022741"/>
    </source>
</evidence>
<evidence type="ECO:0000259" key="9">
    <source>
        <dbReference type="PROSITE" id="PS50929"/>
    </source>
</evidence>
<evidence type="ECO:0000259" key="8">
    <source>
        <dbReference type="PROSITE" id="PS50893"/>
    </source>
</evidence>
<dbReference type="InterPro" id="IPR039421">
    <property type="entry name" value="Type_1_exporter"/>
</dbReference>
<organism evidence="10 11">
    <name type="scientific">Azospirillum doebereinerae</name>
    <dbReference type="NCBI Taxonomy" id="92933"/>
    <lineage>
        <taxon>Bacteria</taxon>
        <taxon>Pseudomonadati</taxon>
        <taxon>Pseudomonadota</taxon>
        <taxon>Alphaproteobacteria</taxon>
        <taxon>Rhodospirillales</taxon>
        <taxon>Azospirillaceae</taxon>
        <taxon>Azospirillum</taxon>
    </lineage>
</organism>
<dbReference type="GO" id="GO:0015833">
    <property type="term" value="P:peptide transport"/>
    <property type="evidence" value="ECO:0007669"/>
    <property type="project" value="InterPro"/>
</dbReference>